<comment type="caution">
    <text evidence="2">The sequence shown here is derived from an EMBL/GenBank/DDBJ whole genome shotgun (WGS) entry which is preliminary data.</text>
</comment>
<dbReference type="Proteomes" id="UP000824219">
    <property type="component" value="Linkage Group LG20"/>
</dbReference>
<gene>
    <name evidence="2" type="ORF">KOW79_016870</name>
</gene>
<organism evidence="2 3">
    <name type="scientific">Hemibagrus wyckioides</name>
    <dbReference type="NCBI Taxonomy" id="337641"/>
    <lineage>
        <taxon>Eukaryota</taxon>
        <taxon>Metazoa</taxon>
        <taxon>Chordata</taxon>
        <taxon>Craniata</taxon>
        <taxon>Vertebrata</taxon>
        <taxon>Euteleostomi</taxon>
        <taxon>Actinopterygii</taxon>
        <taxon>Neopterygii</taxon>
        <taxon>Teleostei</taxon>
        <taxon>Ostariophysi</taxon>
        <taxon>Siluriformes</taxon>
        <taxon>Bagridae</taxon>
        <taxon>Hemibagrus</taxon>
    </lineage>
</organism>
<dbReference type="EMBL" id="JAHKSW010000020">
    <property type="protein sequence ID" value="KAG7319727.1"/>
    <property type="molecule type" value="Genomic_DNA"/>
</dbReference>
<protein>
    <submittedName>
        <fullName evidence="2">Uncharacterized protein</fullName>
    </submittedName>
</protein>
<feature type="region of interest" description="Disordered" evidence="1">
    <location>
        <begin position="55"/>
        <end position="78"/>
    </location>
</feature>
<keyword evidence="3" id="KW-1185">Reference proteome</keyword>
<evidence type="ECO:0000313" key="2">
    <source>
        <dbReference type="EMBL" id="KAG7319727.1"/>
    </source>
</evidence>
<proteinExistence type="predicted"/>
<name>A0A9D3NF56_9TELE</name>
<evidence type="ECO:0000313" key="3">
    <source>
        <dbReference type="Proteomes" id="UP000824219"/>
    </source>
</evidence>
<accession>A0A9D3NF56</accession>
<sequence length="78" mass="8941">MISCLSSREGGSLEFNMEATLSLWQHRELGWKQGPNQGQMEQNSEVDPLKGNLEQEYADRSSSRRFTKTNKKKKVTHA</sequence>
<feature type="compositionally biased region" description="Basic residues" evidence="1">
    <location>
        <begin position="63"/>
        <end position="78"/>
    </location>
</feature>
<reference evidence="2 3" key="1">
    <citation type="submission" date="2021-06" db="EMBL/GenBank/DDBJ databases">
        <title>Chromosome-level genome assembly of the red-tail catfish (Hemibagrus wyckioides).</title>
        <authorList>
            <person name="Shao F."/>
        </authorList>
    </citation>
    <scope>NUCLEOTIDE SEQUENCE [LARGE SCALE GENOMIC DNA]</scope>
    <source>
        <strain evidence="2">EC202008001</strain>
        <tissue evidence="2">Blood</tissue>
    </source>
</reference>
<dbReference type="AlphaFoldDB" id="A0A9D3NF56"/>
<evidence type="ECO:0000256" key="1">
    <source>
        <dbReference type="SAM" id="MobiDB-lite"/>
    </source>
</evidence>